<dbReference type="GO" id="GO:0051258">
    <property type="term" value="P:protein polymerization"/>
    <property type="evidence" value="ECO:0007669"/>
    <property type="project" value="UniProtKB-UniRule"/>
</dbReference>
<dbReference type="GO" id="GO:0043093">
    <property type="term" value="P:FtsZ-dependent cytokinesis"/>
    <property type="evidence" value="ECO:0007669"/>
    <property type="project" value="UniProtKB-UniRule"/>
</dbReference>
<dbReference type="InterPro" id="IPR024757">
    <property type="entry name" value="FtsZ_C"/>
</dbReference>
<name>A0A5B7ZNM4_9GAMM</name>
<feature type="binding site" evidence="8">
    <location>
        <position position="141"/>
    </location>
    <ligand>
        <name>GTP</name>
        <dbReference type="ChEBI" id="CHEBI:37565"/>
    </ligand>
</feature>
<dbReference type="GO" id="GO:0005737">
    <property type="term" value="C:cytoplasm"/>
    <property type="evidence" value="ECO:0007669"/>
    <property type="project" value="UniProtKB-SubCell"/>
</dbReference>
<organism evidence="13 14">
    <name type="scientific">Thermomonas aquatica</name>
    <dbReference type="NCBI Taxonomy" id="2202149"/>
    <lineage>
        <taxon>Bacteria</taxon>
        <taxon>Pseudomonadati</taxon>
        <taxon>Pseudomonadota</taxon>
        <taxon>Gammaproteobacteria</taxon>
        <taxon>Lysobacterales</taxon>
        <taxon>Lysobacteraceae</taxon>
        <taxon>Thermomonas</taxon>
    </lineage>
</organism>
<dbReference type="PRINTS" id="PR00423">
    <property type="entry name" value="CELLDVISFTSZ"/>
</dbReference>
<dbReference type="HAMAP" id="MF_00909">
    <property type="entry name" value="FtsZ"/>
    <property type="match status" value="1"/>
</dbReference>
<keyword evidence="2 8" id="KW-0963">Cytoplasm</keyword>
<dbReference type="SUPFAM" id="SSF52490">
    <property type="entry name" value="Tubulin nucleotide-binding domain-like"/>
    <property type="match status" value="1"/>
</dbReference>
<dbReference type="InterPro" id="IPR003008">
    <property type="entry name" value="Tubulin_FtsZ_GTPase"/>
</dbReference>
<evidence type="ECO:0000256" key="1">
    <source>
        <dbReference type="ARBA" id="ARBA00009690"/>
    </source>
</evidence>
<dbReference type="InterPro" id="IPR000158">
    <property type="entry name" value="Cell_div_FtsZ"/>
</dbReference>
<evidence type="ECO:0000256" key="9">
    <source>
        <dbReference type="NCBIfam" id="TIGR00065"/>
    </source>
</evidence>
<comment type="function">
    <text evidence="8 10">Essential cell division protein that forms a contractile ring structure (Z ring) at the future cell division site. The regulation of the ring assembly controls the timing and the location of cell division. One of the functions of the FtsZ ring is to recruit other cell division proteins to the septum to produce a new cell wall between the dividing cells. Binds GTP and shows GTPase activity.</text>
</comment>
<dbReference type="PROSITE" id="PS01135">
    <property type="entry name" value="FTSZ_2"/>
    <property type="match status" value="1"/>
</dbReference>
<proteinExistence type="inferred from homology"/>
<dbReference type="InterPro" id="IPR018316">
    <property type="entry name" value="Tubulin/FtsZ_2-layer-sand-dom"/>
</dbReference>
<dbReference type="GO" id="GO:0005525">
    <property type="term" value="F:GTP binding"/>
    <property type="evidence" value="ECO:0007669"/>
    <property type="project" value="UniProtKB-UniRule"/>
</dbReference>
<keyword evidence="4 8" id="KW-0547">Nucleotide-binding</keyword>
<dbReference type="KEGG" id="thes:FHQ07_05795"/>
<dbReference type="AlphaFoldDB" id="A0A5B7ZNM4"/>
<sequence length="412" mass="43057">MAHFELVEKMAPNAVIKVVGVGGGGGNAVAHMVNSNVEGVEFITANTDSQAIKNCGAKLQLQLGGNVTKGLGAGANPEVGRQAALEDREVIMDALQGADMVFITAGMGGGTGTGAAPVVAQLAKEMGILTVAVVTKPFPFEGRRRMQVALKGIEELSQHCDSLITIPNEKLISVLGRNATMIQAFRAANDVLLGAVQGIADLIVSPGLINVDFADVRTVMSEMGLAMMGTGTARGDDRAQAAAEAAIRNPLLDDVNLHGANGVLVNITSGSDLTMSEFDEIGRVVGEFASEDATVVIGCALNPDMQDEVRVTVVATGLNRASGRQPVRGERTEARFETGYDAPRRPQVQLIQGKRDGTTGMMIDEVADPFVPNAGPSFVGGLRRGAESAPAVAELPKDDYLDIPAFLRRQAD</sequence>
<dbReference type="FunFam" id="3.40.50.1440:FF:000023">
    <property type="entry name" value="Cell division protein FtsZ"/>
    <property type="match status" value="1"/>
</dbReference>
<dbReference type="GO" id="GO:0000917">
    <property type="term" value="P:division septum assembly"/>
    <property type="evidence" value="ECO:0007669"/>
    <property type="project" value="UniProtKB-KW"/>
</dbReference>
<dbReference type="PANTHER" id="PTHR30314">
    <property type="entry name" value="CELL DIVISION PROTEIN FTSZ-RELATED"/>
    <property type="match status" value="1"/>
</dbReference>
<dbReference type="InterPro" id="IPR036525">
    <property type="entry name" value="Tubulin/FtsZ_GTPase_sf"/>
</dbReference>
<dbReference type="InterPro" id="IPR037103">
    <property type="entry name" value="Tubulin/FtsZ-like_C"/>
</dbReference>
<comment type="subcellular location">
    <subcellularLocation>
        <location evidence="8">Cytoplasm</location>
    </subcellularLocation>
    <text evidence="8">Assembles at midcell at the inner surface of the cytoplasmic membrane.</text>
</comment>
<evidence type="ECO:0000256" key="8">
    <source>
        <dbReference type="HAMAP-Rule" id="MF_00909"/>
    </source>
</evidence>
<gene>
    <name evidence="8 13" type="primary">ftsZ</name>
    <name evidence="13" type="ORF">FHQ07_05795</name>
</gene>
<dbReference type="GO" id="GO:0003924">
    <property type="term" value="F:GTPase activity"/>
    <property type="evidence" value="ECO:0007669"/>
    <property type="project" value="UniProtKB-UniRule"/>
</dbReference>
<evidence type="ECO:0000259" key="11">
    <source>
        <dbReference type="SMART" id="SM00864"/>
    </source>
</evidence>
<evidence type="ECO:0000313" key="14">
    <source>
        <dbReference type="Proteomes" id="UP000308149"/>
    </source>
</evidence>
<dbReference type="InterPro" id="IPR045061">
    <property type="entry name" value="FtsZ/CetZ"/>
</dbReference>
<dbReference type="GO" id="GO:0032153">
    <property type="term" value="C:cell division site"/>
    <property type="evidence" value="ECO:0007669"/>
    <property type="project" value="UniProtKB-UniRule"/>
</dbReference>
<comment type="similarity">
    <text evidence="1 8 10">Belongs to the FtsZ family.</text>
</comment>
<dbReference type="Pfam" id="PF00091">
    <property type="entry name" value="Tubulin"/>
    <property type="match status" value="1"/>
</dbReference>
<evidence type="ECO:0000256" key="6">
    <source>
        <dbReference type="ARBA" id="ARBA00023210"/>
    </source>
</evidence>
<dbReference type="SMART" id="SM00864">
    <property type="entry name" value="Tubulin"/>
    <property type="match status" value="1"/>
</dbReference>
<keyword evidence="14" id="KW-1185">Reference proteome</keyword>
<dbReference type="EMBL" id="CP040871">
    <property type="protein sequence ID" value="QDA56864.1"/>
    <property type="molecule type" value="Genomic_DNA"/>
</dbReference>
<evidence type="ECO:0000259" key="12">
    <source>
        <dbReference type="SMART" id="SM00865"/>
    </source>
</evidence>
<dbReference type="Pfam" id="PF12327">
    <property type="entry name" value="FtsZ_C"/>
    <property type="match status" value="1"/>
</dbReference>
<keyword evidence="7 8" id="KW-0131">Cell cycle</keyword>
<dbReference type="InterPro" id="IPR008280">
    <property type="entry name" value="Tub_FtsZ_C"/>
</dbReference>
<protein>
    <recommendedName>
        <fullName evidence="8 9">Cell division protein FtsZ</fullName>
    </recommendedName>
</protein>
<evidence type="ECO:0000256" key="4">
    <source>
        <dbReference type="ARBA" id="ARBA00022741"/>
    </source>
</evidence>
<evidence type="ECO:0000256" key="7">
    <source>
        <dbReference type="ARBA" id="ARBA00023306"/>
    </source>
</evidence>
<feature type="domain" description="Tubulin/FtsZ GTPase" evidence="11">
    <location>
        <begin position="15"/>
        <end position="207"/>
    </location>
</feature>
<keyword evidence="3 8" id="KW-0132">Cell division</keyword>
<feature type="binding site" evidence="8">
    <location>
        <begin position="23"/>
        <end position="27"/>
    </location>
    <ligand>
        <name>GTP</name>
        <dbReference type="ChEBI" id="CHEBI:37565"/>
    </ligand>
</feature>
<feature type="binding site" evidence="8">
    <location>
        <begin position="110"/>
        <end position="112"/>
    </location>
    <ligand>
        <name>GTP</name>
        <dbReference type="ChEBI" id="CHEBI:37565"/>
    </ligand>
</feature>
<dbReference type="InterPro" id="IPR020805">
    <property type="entry name" value="Cell_div_FtsZ_CS"/>
</dbReference>
<evidence type="ECO:0000256" key="2">
    <source>
        <dbReference type="ARBA" id="ARBA00022490"/>
    </source>
</evidence>
<evidence type="ECO:0000256" key="3">
    <source>
        <dbReference type="ARBA" id="ARBA00022618"/>
    </source>
</evidence>
<dbReference type="OrthoDB" id="9813375at2"/>
<feature type="domain" description="Tubulin/FtsZ 2-layer sandwich" evidence="12">
    <location>
        <begin position="209"/>
        <end position="327"/>
    </location>
</feature>
<dbReference type="Gene3D" id="3.30.1330.20">
    <property type="entry name" value="Tubulin/FtsZ, C-terminal domain"/>
    <property type="match status" value="1"/>
</dbReference>
<dbReference type="SUPFAM" id="SSF55307">
    <property type="entry name" value="Tubulin C-terminal domain-like"/>
    <property type="match status" value="1"/>
</dbReference>
<dbReference type="CDD" id="cd02201">
    <property type="entry name" value="FtsZ_type1"/>
    <property type="match status" value="1"/>
</dbReference>
<accession>A0A5B7ZNM4</accession>
<dbReference type="Proteomes" id="UP000308149">
    <property type="component" value="Chromosome"/>
</dbReference>
<dbReference type="SMART" id="SM00865">
    <property type="entry name" value="Tubulin_C"/>
    <property type="match status" value="1"/>
</dbReference>
<feature type="binding site" evidence="8">
    <location>
        <position position="145"/>
    </location>
    <ligand>
        <name>GTP</name>
        <dbReference type="ChEBI" id="CHEBI:37565"/>
    </ligand>
</feature>
<dbReference type="RefSeq" id="WP_139715916.1">
    <property type="nucleotide sequence ID" value="NZ_CP040871.1"/>
</dbReference>
<evidence type="ECO:0000313" key="13">
    <source>
        <dbReference type="EMBL" id="QDA56864.1"/>
    </source>
</evidence>
<dbReference type="NCBIfam" id="TIGR00065">
    <property type="entry name" value="ftsZ"/>
    <property type="match status" value="1"/>
</dbReference>
<dbReference type="Gene3D" id="3.40.50.1440">
    <property type="entry name" value="Tubulin/FtsZ, GTPase domain"/>
    <property type="match status" value="1"/>
</dbReference>
<feature type="binding site" evidence="8">
    <location>
        <position position="189"/>
    </location>
    <ligand>
        <name>GTP</name>
        <dbReference type="ChEBI" id="CHEBI:37565"/>
    </ligand>
</feature>
<keyword evidence="5 8" id="KW-0342">GTP-binding</keyword>
<dbReference type="PANTHER" id="PTHR30314:SF3">
    <property type="entry name" value="MITOCHONDRIAL DIVISION PROTEIN FSZA"/>
    <property type="match status" value="1"/>
</dbReference>
<comment type="subunit">
    <text evidence="8">Homodimer. Polymerizes to form a dynamic ring structure in a strictly GTP-dependent manner. Interacts directly with several other division proteins.</text>
</comment>
<evidence type="ECO:0000256" key="5">
    <source>
        <dbReference type="ARBA" id="ARBA00023134"/>
    </source>
</evidence>
<reference evidence="13 14" key="1">
    <citation type="submission" date="2019-06" db="EMBL/GenBank/DDBJ databases">
        <title>Thermomonas aquatica sp. nov., isolated from an industrial wastewater treatment plant.</title>
        <authorList>
            <person name="Jeon J.H."/>
            <person name="Park D.-S."/>
        </authorList>
    </citation>
    <scope>NUCLEOTIDE SEQUENCE [LARGE SCALE GENOMIC DNA]</scope>
    <source>
        <strain evidence="13 14">SY21</strain>
    </source>
</reference>
<evidence type="ECO:0000256" key="10">
    <source>
        <dbReference type="RuleBase" id="RU000631"/>
    </source>
</evidence>
<keyword evidence="6 8" id="KW-0717">Septation</keyword>